<accession>A0AB74N871</accession>
<feature type="region of interest" description="Disordered" evidence="4">
    <location>
        <begin position="107"/>
        <end position="162"/>
    </location>
</feature>
<dbReference type="AlphaFoldDB" id="A0AB74N871"/>
<dbReference type="PANTHER" id="PTHR10302">
    <property type="entry name" value="SINGLE-STRANDED DNA-BINDING PROTEIN"/>
    <property type="match status" value="1"/>
</dbReference>
<dbReference type="EMBL" id="VTIK01000010">
    <property type="protein sequence ID" value="TYU49487.1"/>
    <property type="molecule type" value="Genomic_DNA"/>
</dbReference>
<evidence type="ECO:0000256" key="4">
    <source>
        <dbReference type="SAM" id="MobiDB-lite"/>
    </source>
</evidence>
<dbReference type="InterPro" id="IPR012340">
    <property type="entry name" value="NA-bd_OB-fold"/>
</dbReference>
<dbReference type="GO" id="GO:0006260">
    <property type="term" value="P:DNA replication"/>
    <property type="evidence" value="ECO:0007669"/>
    <property type="project" value="InterPro"/>
</dbReference>
<reference evidence="5 6" key="1">
    <citation type="submission" date="2019-08" db="EMBL/GenBank/DDBJ databases">
        <title>Soil Listeria distribution.</title>
        <authorList>
            <person name="Liao J."/>
        </authorList>
    </citation>
    <scope>NUCLEOTIDE SEQUENCE [LARGE SCALE GENOMIC DNA]</scope>
    <source>
        <strain evidence="5 6">IN-RH-2-BL1</strain>
    </source>
</reference>
<dbReference type="Pfam" id="PF00436">
    <property type="entry name" value="SSB"/>
    <property type="match status" value="1"/>
</dbReference>
<dbReference type="GO" id="GO:0009295">
    <property type="term" value="C:nucleoid"/>
    <property type="evidence" value="ECO:0007669"/>
    <property type="project" value="TreeGrafter"/>
</dbReference>
<evidence type="ECO:0000256" key="1">
    <source>
        <dbReference type="ARBA" id="ARBA00023125"/>
    </source>
</evidence>
<dbReference type="InterPro" id="IPR000424">
    <property type="entry name" value="Primosome_PriB/ssb"/>
</dbReference>
<comment type="caution">
    <text evidence="2">Lacks conserved residue(s) required for the propagation of feature annotation.</text>
</comment>
<evidence type="ECO:0000256" key="3">
    <source>
        <dbReference type="RuleBase" id="RU000524"/>
    </source>
</evidence>
<dbReference type="GO" id="GO:0003697">
    <property type="term" value="F:single-stranded DNA binding"/>
    <property type="evidence" value="ECO:0007669"/>
    <property type="project" value="UniProtKB-UniRule"/>
</dbReference>
<sequence length="162" mass="18448">MNEVQLIGRLTKTPELKYINSKEGQIGVTNITIAVTRDRKNKQNQYEADFINCVIWGKAAENLCKYQKKGKLIAVMGSIQTSSYENNNGERVFKTEVAARKVQYLEKMDSPKTNQHPSQQQPPEPPIMEEDYVEYEEDYSELPPDSWPPSGNSGRVGPEDIH</sequence>
<evidence type="ECO:0000256" key="2">
    <source>
        <dbReference type="HAMAP-Rule" id="MF_00984"/>
    </source>
</evidence>
<organism evidence="5 6">
    <name type="scientific">Listeria monocytogenes</name>
    <dbReference type="NCBI Taxonomy" id="1639"/>
    <lineage>
        <taxon>Bacteria</taxon>
        <taxon>Bacillati</taxon>
        <taxon>Bacillota</taxon>
        <taxon>Bacilli</taxon>
        <taxon>Bacillales</taxon>
        <taxon>Listeriaceae</taxon>
        <taxon>Listeria</taxon>
    </lineage>
</organism>
<keyword evidence="1 2" id="KW-0238">DNA-binding</keyword>
<dbReference type="SUPFAM" id="SSF50249">
    <property type="entry name" value="Nucleic acid-binding proteins"/>
    <property type="match status" value="1"/>
</dbReference>
<dbReference type="PANTHER" id="PTHR10302:SF27">
    <property type="entry name" value="SINGLE-STRANDED DNA-BINDING PROTEIN"/>
    <property type="match status" value="1"/>
</dbReference>
<dbReference type="InterPro" id="IPR011344">
    <property type="entry name" value="ssDNA-bd"/>
</dbReference>
<name>A0AB74N871_LISMN</name>
<gene>
    <name evidence="5" type="ORF">FZW98_14585</name>
</gene>
<comment type="subunit">
    <text evidence="2">Homotetramer.</text>
</comment>
<evidence type="ECO:0000313" key="6">
    <source>
        <dbReference type="Proteomes" id="UP000322220"/>
    </source>
</evidence>
<proteinExistence type="inferred from homology"/>
<evidence type="ECO:0000313" key="5">
    <source>
        <dbReference type="EMBL" id="TYU49487.1"/>
    </source>
</evidence>
<dbReference type="Proteomes" id="UP000322220">
    <property type="component" value="Unassembled WGS sequence"/>
</dbReference>
<dbReference type="Gene3D" id="2.40.50.140">
    <property type="entry name" value="Nucleic acid-binding proteins"/>
    <property type="match status" value="1"/>
</dbReference>
<dbReference type="CDD" id="cd04496">
    <property type="entry name" value="SSB_OBF"/>
    <property type="match status" value="1"/>
</dbReference>
<dbReference type="PROSITE" id="PS50935">
    <property type="entry name" value="SSB"/>
    <property type="match status" value="1"/>
</dbReference>
<dbReference type="NCBIfam" id="TIGR00621">
    <property type="entry name" value="ssb"/>
    <property type="match status" value="1"/>
</dbReference>
<comment type="caution">
    <text evidence="5">The sequence shown here is derived from an EMBL/GenBank/DDBJ whole genome shotgun (WGS) entry which is preliminary data.</text>
</comment>
<dbReference type="HAMAP" id="MF_00984">
    <property type="entry name" value="SSB"/>
    <property type="match status" value="1"/>
</dbReference>
<feature type="compositionally biased region" description="Acidic residues" evidence="4">
    <location>
        <begin position="127"/>
        <end position="140"/>
    </location>
</feature>
<protein>
    <recommendedName>
        <fullName evidence="2 3">Single-stranded DNA-binding protein</fullName>
        <shortName evidence="2">SSB</shortName>
    </recommendedName>
</protein>
<dbReference type="RefSeq" id="WP_077948786.1">
    <property type="nucleotide sequence ID" value="NZ_VTIF01000011.1"/>
</dbReference>